<name>A0A8H9MYN5_VIBVL</name>
<comment type="caution">
    <text evidence="1">The sequence shown here is derived from an EMBL/GenBank/DDBJ whole genome shotgun (WGS) entry which is preliminary data.</text>
</comment>
<protein>
    <submittedName>
        <fullName evidence="1">Uncharacterized protein</fullName>
    </submittedName>
</protein>
<dbReference type="Proteomes" id="UP000863257">
    <property type="component" value="Unassembled WGS sequence"/>
</dbReference>
<evidence type="ECO:0000313" key="1">
    <source>
        <dbReference type="EMBL" id="HAS8538304.1"/>
    </source>
</evidence>
<proteinExistence type="predicted"/>
<sequence length="69" mass="7712">MNDGVKVVPFEELTKDDAISWLRTNDPEGMPFWQDSMTKEDAKGCVLDNLADFGKQPQSGLIIVEVNLN</sequence>
<gene>
    <name evidence="1" type="ORF">I7730_00630</name>
</gene>
<accession>A0A8H9MYN5</accession>
<dbReference type="EMBL" id="DACRBY010000001">
    <property type="protein sequence ID" value="HAS8538304.1"/>
    <property type="molecule type" value="Genomic_DNA"/>
</dbReference>
<reference evidence="1" key="2">
    <citation type="submission" date="2019-01" db="EMBL/GenBank/DDBJ databases">
        <authorList>
            <consortium name="NCBI Pathogen Detection Project"/>
        </authorList>
    </citation>
    <scope>NUCLEOTIDE SEQUENCE</scope>
    <source>
        <strain evidence="1">BCW_3452</strain>
    </source>
</reference>
<organism evidence="1">
    <name type="scientific">Vibrio vulnificus</name>
    <dbReference type="NCBI Taxonomy" id="672"/>
    <lineage>
        <taxon>Bacteria</taxon>
        <taxon>Pseudomonadati</taxon>
        <taxon>Pseudomonadota</taxon>
        <taxon>Gammaproteobacteria</taxon>
        <taxon>Vibrionales</taxon>
        <taxon>Vibrionaceae</taxon>
        <taxon>Vibrio</taxon>
    </lineage>
</organism>
<dbReference type="AlphaFoldDB" id="A0A8H9MYN5"/>
<reference evidence="1" key="1">
    <citation type="journal article" date="2018" name="Genome Biol.">
        <title>SKESA: strategic k-mer extension for scrupulous assemblies.</title>
        <authorList>
            <person name="Souvorov A."/>
            <person name="Agarwala R."/>
            <person name="Lipman D.J."/>
        </authorList>
    </citation>
    <scope>NUCLEOTIDE SEQUENCE</scope>
    <source>
        <strain evidence="1">BCW_3452</strain>
    </source>
</reference>